<proteinExistence type="predicted"/>
<comment type="caution">
    <text evidence="1">The sequence shown here is derived from an EMBL/GenBank/DDBJ whole genome shotgun (WGS) entry which is preliminary data.</text>
</comment>
<accession>A0AAQ4DG25</accession>
<reference evidence="1 2" key="1">
    <citation type="journal article" date="2023" name="Arcadia Sci">
        <title>De novo assembly of a long-read Amblyomma americanum tick genome.</title>
        <authorList>
            <person name="Chou S."/>
            <person name="Poskanzer K.E."/>
            <person name="Rollins M."/>
            <person name="Thuy-Boun P.S."/>
        </authorList>
    </citation>
    <scope>NUCLEOTIDE SEQUENCE [LARGE SCALE GENOMIC DNA]</scope>
    <source>
        <strain evidence="1">F_SG_1</strain>
        <tissue evidence="1">Salivary glands</tissue>
    </source>
</reference>
<dbReference type="EMBL" id="JARKHS020031193">
    <property type="protein sequence ID" value="KAK8761415.1"/>
    <property type="molecule type" value="Genomic_DNA"/>
</dbReference>
<keyword evidence="2" id="KW-1185">Reference proteome</keyword>
<sequence length="69" mass="7407">MSNCKACTSWAEEFLDKCTTALTPEMAQEVIEDEVAAVVGAPDVAQEEISDVAPPTMFLARPTAIHLVN</sequence>
<dbReference type="Proteomes" id="UP001321473">
    <property type="component" value="Unassembled WGS sequence"/>
</dbReference>
<name>A0AAQ4DG25_AMBAM</name>
<protein>
    <submittedName>
        <fullName evidence="1">Uncharacterized protein</fullName>
    </submittedName>
</protein>
<evidence type="ECO:0000313" key="1">
    <source>
        <dbReference type="EMBL" id="KAK8761415.1"/>
    </source>
</evidence>
<gene>
    <name evidence="1" type="ORF">V5799_027317</name>
</gene>
<evidence type="ECO:0000313" key="2">
    <source>
        <dbReference type="Proteomes" id="UP001321473"/>
    </source>
</evidence>
<organism evidence="1 2">
    <name type="scientific">Amblyomma americanum</name>
    <name type="common">Lone star tick</name>
    <dbReference type="NCBI Taxonomy" id="6943"/>
    <lineage>
        <taxon>Eukaryota</taxon>
        <taxon>Metazoa</taxon>
        <taxon>Ecdysozoa</taxon>
        <taxon>Arthropoda</taxon>
        <taxon>Chelicerata</taxon>
        <taxon>Arachnida</taxon>
        <taxon>Acari</taxon>
        <taxon>Parasitiformes</taxon>
        <taxon>Ixodida</taxon>
        <taxon>Ixodoidea</taxon>
        <taxon>Ixodidae</taxon>
        <taxon>Amblyomminae</taxon>
        <taxon>Amblyomma</taxon>
    </lineage>
</organism>
<dbReference type="AlphaFoldDB" id="A0AAQ4DG25"/>